<feature type="repeat" description="TPR" evidence="6">
    <location>
        <begin position="772"/>
        <end position="805"/>
    </location>
</feature>
<evidence type="ECO:0000259" key="7">
    <source>
        <dbReference type="Pfam" id="PF06424"/>
    </source>
</evidence>
<dbReference type="SUPFAM" id="SSF48452">
    <property type="entry name" value="TPR-like"/>
    <property type="match status" value="3"/>
</dbReference>
<comment type="caution">
    <text evidence="8">The sequence shown here is derived from an EMBL/GenBank/DDBJ whole genome shotgun (WGS) entry which is preliminary data.</text>
</comment>
<evidence type="ECO:0000256" key="6">
    <source>
        <dbReference type="PROSITE-ProRule" id="PRU00339"/>
    </source>
</evidence>
<dbReference type="Proteomes" id="UP000590412">
    <property type="component" value="Unassembled WGS sequence"/>
</dbReference>
<dbReference type="GO" id="GO:0045292">
    <property type="term" value="P:mRNA cis splicing, via spliceosome"/>
    <property type="evidence" value="ECO:0007669"/>
    <property type="project" value="EnsemblFungi"/>
</dbReference>
<evidence type="ECO:0000256" key="1">
    <source>
        <dbReference type="ARBA" id="ARBA00004123"/>
    </source>
</evidence>
<dbReference type="PROSITE" id="PS50005">
    <property type="entry name" value="TPR"/>
    <property type="match status" value="1"/>
</dbReference>
<gene>
    <name evidence="8" type="ORF">FOB60_000165</name>
</gene>
<keyword evidence="4" id="KW-0508">mRNA splicing</keyword>
<dbReference type="InterPro" id="IPR010491">
    <property type="entry name" value="PRP1_N"/>
</dbReference>
<evidence type="ECO:0000313" key="8">
    <source>
        <dbReference type="EMBL" id="KAF6058583.1"/>
    </source>
</evidence>
<keyword evidence="3" id="KW-0677">Repeat</keyword>
<dbReference type="InterPro" id="IPR045075">
    <property type="entry name" value="Syf1-like"/>
</dbReference>
<dbReference type="GO" id="GO:0046540">
    <property type="term" value="C:U4/U6 x U5 tri-snRNP complex"/>
    <property type="evidence" value="ECO:0007669"/>
    <property type="project" value="EnsemblFungi"/>
</dbReference>
<evidence type="ECO:0000256" key="2">
    <source>
        <dbReference type="ARBA" id="ARBA00022664"/>
    </source>
</evidence>
<reference evidence="8" key="1">
    <citation type="submission" date="2020-03" db="EMBL/GenBank/DDBJ databases">
        <title>FDA dAtabase for Regulatory Grade micrObial Sequences (FDA-ARGOS): Supporting development and validation of Infectious Disease Dx tests.</title>
        <authorList>
            <person name="Campos J."/>
            <person name="Goldberg B."/>
            <person name="Tallon L."/>
            <person name="Sadzewicz L."/>
            <person name="Vavikolanu K."/>
            <person name="Mehta A."/>
            <person name="Aluvathingal J."/>
            <person name="Nadendla S."/>
            <person name="Nandy P."/>
            <person name="Geyer C."/>
            <person name="Yan Y."/>
            <person name="Sichtig H."/>
        </authorList>
    </citation>
    <scope>NUCLEOTIDE SEQUENCE [LARGE SCALE GENOMIC DNA]</scope>
    <source>
        <strain evidence="8">FDAARGOS_652</strain>
    </source>
</reference>
<evidence type="ECO:0000256" key="3">
    <source>
        <dbReference type="ARBA" id="ARBA00022737"/>
    </source>
</evidence>
<protein>
    <submittedName>
        <fullName evidence="8">PRP1 splicing factor, N-terminal family protein</fullName>
    </submittedName>
</protein>
<dbReference type="InterPro" id="IPR003107">
    <property type="entry name" value="HAT"/>
</dbReference>
<keyword evidence="5" id="KW-0539">Nucleus</keyword>
<dbReference type="PANTHER" id="PTHR11246:SF1">
    <property type="entry name" value="PRE-MRNA-PROCESSING FACTOR 6"/>
    <property type="match status" value="1"/>
</dbReference>
<dbReference type="GO" id="GO:0000244">
    <property type="term" value="P:spliceosomal tri-snRNP complex assembly"/>
    <property type="evidence" value="ECO:0007669"/>
    <property type="project" value="TreeGrafter"/>
</dbReference>
<organism evidence="8 9">
    <name type="scientific">Candida parapsilosis</name>
    <name type="common">Yeast</name>
    <dbReference type="NCBI Taxonomy" id="5480"/>
    <lineage>
        <taxon>Eukaryota</taxon>
        <taxon>Fungi</taxon>
        <taxon>Dikarya</taxon>
        <taxon>Ascomycota</taxon>
        <taxon>Saccharomycotina</taxon>
        <taxon>Pichiomycetes</taxon>
        <taxon>Debaryomycetaceae</taxon>
        <taxon>Candida/Lodderomyces clade</taxon>
        <taxon>Candida</taxon>
    </lineage>
</organism>
<dbReference type="InterPro" id="IPR019734">
    <property type="entry name" value="TPR_rpt"/>
</dbReference>
<dbReference type="InterPro" id="IPR011990">
    <property type="entry name" value="TPR-like_helical_dom_sf"/>
</dbReference>
<name>A0A8X7NR59_CANPA</name>
<dbReference type="SMART" id="SM00386">
    <property type="entry name" value="HAT"/>
    <property type="match status" value="9"/>
</dbReference>
<keyword evidence="2" id="KW-0507">mRNA processing</keyword>
<evidence type="ECO:0000256" key="5">
    <source>
        <dbReference type="ARBA" id="ARBA00023242"/>
    </source>
</evidence>
<comment type="subcellular location">
    <subcellularLocation>
        <location evidence="1">Nucleus</location>
    </subcellularLocation>
</comment>
<accession>A0A8X7NR59</accession>
<dbReference type="EMBL" id="JABWAB010000001">
    <property type="protein sequence ID" value="KAF6058583.1"/>
    <property type="molecule type" value="Genomic_DNA"/>
</dbReference>
<sequence length="873" mass="100039">MSNNKYAFLDQEPPPGYIAGVGRGAVGFSTIKVASNKNTQDDIDDNDYDNTNQEYNETGLLVSTQSKKDEEDEEADQIFKEIENRLKSRRKQHKVVKVPTDVELDKKSQFSDLKRDLTSLTEEEWLSLPEAGDMTRKNKRSRILEQQSQRFYTAPDSILAKGARMWSNDSMTKTEKENYLTAQLDRLSTGKSVNGTTVIDESILSSTGAEMDAKFADLKKGRLVLSSLRKTEPYKPSSWIQSARLEEQGKNFNKARELISQGCKVIPGAEEVWLESARLNMNDTEYAKAIVKEGLKYCKDSVDLWMKAIEMEVENKFKKRMIMKALENFPRDDRFWKLLIALEDDEDVVRKLLAKAVDLCPKTWEFWIALVNISSYEDAKKYLNKARKNLHGDVKVWIAACKLEERENPDIPKEKIRKLTDRAVIENPKVSKSEWFDIATKATEEGFPKTSKEIVSSFLKSSDPSLEELLIEAEDQGKGGHEVNMRCIIAYLVGLDIGDDTIWHSLMLMVRKYMDSESLLRYYSMAVAKSPDSIPLYLMYAKDAWKVADNVEKAREILHHANSKFDDDSIKLAMIKLEFNSGSIDKAGSIAESIIENEPTRNVKFWYKYIHILRCKRESSERALSMSNQALNFFPVNWKLHLQHIQILMEDVKDLKSARDAAAISVKKCPQCTNLWIIYSLIEEQSGVLIKARSVLDTASLAISNSVDIAVARVELEKRQKNMKATINLVSKNLKQFPSNANVWYQHLSLIPKMSLRKPEFVNALEKTNNSPQILLYLGVLFWKDGKFVKAKSWFERSLSADSTNGDAWSWLYTYWKQNGNDESMSVFLRDFSAKYDNITTGSTFKKVQKDPKNYRLSQEEILELVSTKLLKL</sequence>
<dbReference type="PANTHER" id="PTHR11246">
    <property type="entry name" value="PRE-MRNA SPLICING FACTOR"/>
    <property type="match status" value="1"/>
</dbReference>
<dbReference type="GO" id="GO:0071013">
    <property type="term" value="C:catalytic step 2 spliceosome"/>
    <property type="evidence" value="ECO:0007669"/>
    <property type="project" value="TreeGrafter"/>
</dbReference>
<evidence type="ECO:0000256" key="4">
    <source>
        <dbReference type="ARBA" id="ARBA00023187"/>
    </source>
</evidence>
<dbReference type="Pfam" id="PF06424">
    <property type="entry name" value="PRP1_N"/>
    <property type="match status" value="1"/>
</dbReference>
<dbReference type="AlphaFoldDB" id="A0A8X7NR59"/>
<evidence type="ECO:0000313" key="9">
    <source>
        <dbReference type="Proteomes" id="UP000590412"/>
    </source>
</evidence>
<keyword evidence="6" id="KW-0802">TPR repeat</keyword>
<dbReference type="Gene3D" id="1.25.40.10">
    <property type="entry name" value="Tetratricopeptide repeat domain"/>
    <property type="match status" value="4"/>
</dbReference>
<proteinExistence type="predicted"/>
<dbReference type="OrthoDB" id="440128at2759"/>
<feature type="domain" description="PRP1 splicing factor N-terminal" evidence="7">
    <location>
        <begin position="13"/>
        <end position="137"/>
    </location>
</feature>